<dbReference type="AlphaFoldDB" id="M1X561"/>
<keyword evidence="2" id="KW-1185">Reference proteome</keyword>
<accession>M1X561</accession>
<evidence type="ECO:0000313" key="1">
    <source>
        <dbReference type="EMBL" id="CCH67111.1"/>
    </source>
</evidence>
<proteinExistence type="predicted"/>
<evidence type="ECO:0000313" key="2">
    <source>
        <dbReference type="Proteomes" id="UP000053051"/>
    </source>
</evidence>
<gene>
    <name evidence="1" type="ORF">RINTHH_9560</name>
</gene>
<comment type="caution">
    <text evidence="1">The sequence shown here is derived from an EMBL/GenBank/DDBJ whole genome shotgun (WGS) entry which is preliminary data.</text>
</comment>
<dbReference type="EMBL" id="CAIY01000035">
    <property type="protein sequence ID" value="CCH67111.1"/>
    <property type="molecule type" value="Genomic_DNA"/>
</dbReference>
<organism evidence="1 2">
    <name type="scientific">Richelia intracellularis HH01</name>
    <dbReference type="NCBI Taxonomy" id="1165094"/>
    <lineage>
        <taxon>Bacteria</taxon>
        <taxon>Bacillati</taxon>
        <taxon>Cyanobacteriota</taxon>
        <taxon>Cyanophyceae</taxon>
        <taxon>Nostocales</taxon>
        <taxon>Nostocaceae</taxon>
        <taxon>Richelia</taxon>
    </lineage>
</organism>
<sequence>MVNAQIIQELHKINITNLLQNILNIYTLGVFERHVHCSKALLTVA</sequence>
<dbReference type="Proteomes" id="UP000053051">
    <property type="component" value="Unassembled WGS sequence"/>
</dbReference>
<name>M1X561_9NOST</name>
<reference evidence="2" key="2">
    <citation type="submission" date="2016-01" db="EMBL/GenBank/DDBJ databases">
        <title>Diatom-associated endosymboitic cyanobacterium lacks core nitrogen metabolism enzymes.</title>
        <authorList>
            <person name="Hilton J.A."/>
            <person name="Foster R.A."/>
            <person name="Tripp H.J."/>
            <person name="Carter B.J."/>
            <person name="Zehr J.P."/>
            <person name="Villareal T.A."/>
        </authorList>
    </citation>
    <scope>NUCLEOTIDE SEQUENCE [LARGE SCALE GENOMIC DNA]</scope>
    <source>
        <strain evidence="2">HH01</strain>
    </source>
</reference>
<protein>
    <submittedName>
        <fullName evidence="1">Uncharacterized protein</fullName>
    </submittedName>
</protein>
<reference evidence="1 2" key="1">
    <citation type="submission" date="2012-05" db="EMBL/GenBank/DDBJ databases">
        <authorList>
            <person name="Hilton J."/>
        </authorList>
    </citation>
    <scope>NUCLEOTIDE SEQUENCE [LARGE SCALE GENOMIC DNA]</scope>
    <source>
        <strain evidence="1 2">HH01</strain>
    </source>
</reference>